<dbReference type="RefSeq" id="WP_076607778.1">
    <property type="nucleotide sequence ID" value="NZ_FTNR01000002.1"/>
</dbReference>
<dbReference type="Proteomes" id="UP000185936">
    <property type="component" value="Unassembled WGS sequence"/>
</dbReference>
<dbReference type="InterPro" id="IPR038732">
    <property type="entry name" value="HpyO/CreE_NAD-binding"/>
</dbReference>
<dbReference type="EMBL" id="FTNR01000002">
    <property type="protein sequence ID" value="SIR72144.1"/>
    <property type="molecule type" value="Genomic_DNA"/>
</dbReference>
<accession>A0A1N7D8U4</accession>
<gene>
    <name evidence="2" type="ORF">SAMN05421752_10265</name>
</gene>
<reference evidence="3" key="1">
    <citation type="submission" date="2017-01" db="EMBL/GenBank/DDBJ databases">
        <authorList>
            <person name="Varghese N."/>
            <person name="Submissions S."/>
        </authorList>
    </citation>
    <scope>NUCLEOTIDE SEQUENCE [LARGE SCALE GENOMIC DNA]</scope>
    <source>
        <strain evidence="3">type strain: HArc-</strain>
    </source>
</reference>
<dbReference type="Pfam" id="PF13454">
    <property type="entry name" value="NAD_binding_9"/>
    <property type="match status" value="1"/>
</dbReference>
<dbReference type="SUPFAM" id="SSF51905">
    <property type="entry name" value="FAD/NAD(P)-binding domain"/>
    <property type="match status" value="1"/>
</dbReference>
<sequence length="411" mass="44859">MFECAIVGGGIHGTYVCQRLLEDTTLERDEVLVVDPHERLLESFRRKARACEMDELRSTFVHHVGTEPFGLESFAEGRGRTDELLPTPGYPQRPTLSLFLDYADYVIEGNDLDSLHRQASVDAICRTEHGDGLVLETTAADGAGSSEAIRTRNCVLAIGHGGRYRKPAWADGVDSITHVWDGFDPETPAEETIVVGGGITAAQLATCLAEREREAVTLCSRHELETATSEADPRWINWNHIENHLHRQPAGSQDRYEIVRTARNDATVPQTLLERLESAVDDGPLSIRYGDVRSARDVDGQMRLLLETGGCLSADRVVLATGFAPVFEHPFVDRVADELDLERGYRGMPVLDDETLAWSRTDGGESSLFVTGVLAAGTIGPFAGNIAGARRAADRLTDAIAASDRLPLAAD</sequence>
<name>A0A1N7D8U4_9EURY</name>
<dbReference type="AlphaFoldDB" id="A0A1N7D8U4"/>
<proteinExistence type="predicted"/>
<organism evidence="2 3">
    <name type="scientific">Natronorubrum thiooxidans</name>
    <dbReference type="NCBI Taxonomy" id="308853"/>
    <lineage>
        <taxon>Archaea</taxon>
        <taxon>Methanobacteriati</taxon>
        <taxon>Methanobacteriota</taxon>
        <taxon>Stenosarchaea group</taxon>
        <taxon>Halobacteria</taxon>
        <taxon>Halobacteriales</taxon>
        <taxon>Natrialbaceae</taxon>
        <taxon>Natronorubrum</taxon>
    </lineage>
</organism>
<dbReference type="PANTHER" id="PTHR38663">
    <property type="match status" value="1"/>
</dbReference>
<evidence type="ECO:0000259" key="1">
    <source>
        <dbReference type="Pfam" id="PF13454"/>
    </source>
</evidence>
<dbReference type="PANTHER" id="PTHR38663:SF1">
    <property type="entry name" value="L-ORNITHINE N(5)-MONOOXYGENASE"/>
    <property type="match status" value="1"/>
</dbReference>
<dbReference type="OrthoDB" id="201607at2157"/>
<evidence type="ECO:0000313" key="3">
    <source>
        <dbReference type="Proteomes" id="UP000185936"/>
    </source>
</evidence>
<keyword evidence="3" id="KW-1185">Reference proteome</keyword>
<dbReference type="Gene3D" id="3.50.50.60">
    <property type="entry name" value="FAD/NAD(P)-binding domain"/>
    <property type="match status" value="1"/>
</dbReference>
<evidence type="ECO:0000313" key="2">
    <source>
        <dbReference type="EMBL" id="SIR72144.1"/>
    </source>
</evidence>
<feature type="domain" description="FAD-dependent urate hydroxylase HpyO/Asp monooxygenase CreE-like FAD/NAD(P)-binding" evidence="1">
    <location>
        <begin position="5"/>
        <end position="160"/>
    </location>
</feature>
<dbReference type="InterPro" id="IPR036188">
    <property type="entry name" value="FAD/NAD-bd_sf"/>
</dbReference>
<dbReference type="STRING" id="308853.SAMN05421752_10265"/>
<protein>
    <submittedName>
        <fullName evidence="2">Uncharacterized NAD(P)/FAD-binding protein YdhS</fullName>
    </submittedName>
</protein>